<name>A0A0C2JUF0_THEKT</name>
<proteinExistence type="predicted"/>
<accession>A0A0C2JUF0</accession>
<dbReference type="AlphaFoldDB" id="A0A0C2JUF0"/>
<dbReference type="Proteomes" id="UP000031668">
    <property type="component" value="Unassembled WGS sequence"/>
</dbReference>
<organism evidence="1 2">
    <name type="scientific">Thelohanellus kitauei</name>
    <name type="common">Myxosporean</name>
    <dbReference type="NCBI Taxonomy" id="669202"/>
    <lineage>
        <taxon>Eukaryota</taxon>
        <taxon>Metazoa</taxon>
        <taxon>Cnidaria</taxon>
        <taxon>Myxozoa</taxon>
        <taxon>Myxosporea</taxon>
        <taxon>Bivalvulida</taxon>
        <taxon>Platysporina</taxon>
        <taxon>Myxobolidae</taxon>
        <taxon>Thelohanellus</taxon>
    </lineage>
</organism>
<reference evidence="1 2" key="1">
    <citation type="journal article" date="2014" name="Genome Biol. Evol.">
        <title>The genome of the myxosporean Thelohanellus kitauei shows adaptations to nutrient acquisition within its fish host.</title>
        <authorList>
            <person name="Yang Y."/>
            <person name="Xiong J."/>
            <person name="Zhou Z."/>
            <person name="Huo F."/>
            <person name="Miao W."/>
            <person name="Ran C."/>
            <person name="Liu Y."/>
            <person name="Zhang J."/>
            <person name="Feng J."/>
            <person name="Wang M."/>
            <person name="Wang M."/>
            <person name="Wang L."/>
            <person name="Yao B."/>
        </authorList>
    </citation>
    <scope>NUCLEOTIDE SEQUENCE [LARGE SCALE GENOMIC DNA]</scope>
    <source>
        <strain evidence="1">Wuqing</strain>
    </source>
</reference>
<evidence type="ECO:0000313" key="1">
    <source>
        <dbReference type="EMBL" id="KII72998.1"/>
    </source>
</evidence>
<evidence type="ECO:0008006" key="3">
    <source>
        <dbReference type="Google" id="ProtNLM"/>
    </source>
</evidence>
<gene>
    <name evidence="1" type="ORF">RF11_08174</name>
</gene>
<protein>
    <recommendedName>
        <fullName evidence="3">C2 domain-containing protein</fullName>
    </recommendedName>
</protein>
<dbReference type="EMBL" id="JWZT01001045">
    <property type="protein sequence ID" value="KII72998.1"/>
    <property type="molecule type" value="Genomic_DNA"/>
</dbReference>
<sequence>MSIDECLFDCMDLGLDELILVGFNFHVAYIVKPSYMKMTVNVTYKNKRKSSNVGSWNEQIVFHLKYHSDNCKNSLMISNDNYHGYEKIFYAEFNILDVFYGIEESCLVEVDDERYKFKQGDFHIKHPAFLIEYTHDNITIEKVFMGEYVYEQQKGVKIYESINEREDSLNECKPILDIILKTIQETIHENLRVLQPERHYSSF</sequence>
<comment type="caution">
    <text evidence="1">The sequence shown here is derived from an EMBL/GenBank/DDBJ whole genome shotgun (WGS) entry which is preliminary data.</text>
</comment>
<evidence type="ECO:0000313" key="2">
    <source>
        <dbReference type="Proteomes" id="UP000031668"/>
    </source>
</evidence>
<keyword evidence="2" id="KW-1185">Reference proteome</keyword>